<organism evidence="1 2">
    <name type="scientific">Siminovitchia acidinfaciens</name>
    <dbReference type="NCBI Taxonomy" id="2321395"/>
    <lineage>
        <taxon>Bacteria</taxon>
        <taxon>Bacillati</taxon>
        <taxon>Bacillota</taxon>
        <taxon>Bacilli</taxon>
        <taxon>Bacillales</taxon>
        <taxon>Bacillaceae</taxon>
        <taxon>Siminovitchia</taxon>
    </lineage>
</organism>
<evidence type="ECO:0000313" key="1">
    <source>
        <dbReference type="EMBL" id="RST72551.1"/>
    </source>
</evidence>
<sequence length="77" mass="8553">MKAGTFSAKVCIGKSEEGPVNISERLTQKSLKRILTNTYIKGQESENIKVEDLLEEIKQQVKTVVKGKENIGDFGNL</sequence>
<name>A0A429XW15_9BACI</name>
<reference evidence="1" key="1">
    <citation type="submission" date="2018-12" db="EMBL/GenBank/DDBJ databases">
        <authorList>
            <person name="Sun L."/>
            <person name="Chen Z."/>
        </authorList>
    </citation>
    <scope>NUCLEOTIDE SEQUENCE [LARGE SCALE GENOMIC DNA]</scope>
    <source>
        <strain evidence="1">3-2-2</strain>
    </source>
</reference>
<dbReference type="InterPro" id="IPR058930">
    <property type="entry name" value="YwzD"/>
</dbReference>
<dbReference type="EMBL" id="QYTV02000008">
    <property type="protein sequence ID" value="RST72551.1"/>
    <property type="molecule type" value="Genomic_DNA"/>
</dbReference>
<protein>
    <submittedName>
        <fullName evidence="1">Uncharacterized protein</fullName>
    </submittedName>
</protein>
<proteinExistence type="predicted"/>
<keyword evidence="2" id="KW-1185">Reference proteome</keyword>
<comment type="caution">
    <text evidence="1">The sequence shown here is derived from an EMBL/GenBank/DDBJ whole genome shotgun (WGS) entry which is preliminary data.</text>
</comment>
<dbReference type="Proteomes" id="UP000287156">
    <property type="component" value="Unassembled WGS sequence"/>
</dbReference>
<dbReference type="AlphaFoldDB" id="A0A429XW15"/>
<accession>A0A429XW15</accession>
<evidence type="ECO:0000313" key="2">
    <source>
        <dbReference type="Proteomes" id="UP000287156"/>
    </source>
</evidence>
<dbReference type="Pfam" id="PF26162">
    <property type="entry name" value="YwzD"/>
    <property type="match status" value="1"/>
</dbReference>
<gene>
    <name evidence="1" type="ORF">D4T97_015965</name>
</gene>